<dbReference type="Pfam" id="PF03372">
    <property type="entry name" value="Exo_endo_phos"/>
    <property type="match status" value="1"/>
</dbReference>
<dbReference type="Gene3D" id="3.60.10.10">
    <property type="entry name" value="Endonuclease/exonuclease/phosphatase"/>
    <property type="match status" value="1"/>
</dbReference>
<organism evidence="3">
    <name type="scientific">Odontella aurita</name>
    <dbReference type="NCBI Taxonomy" id="265563"/>
    <lineage>
        <taxon>Eukaryota</taxon>
        <taxon>Sar</taxon>
        <taxon>Stramenopiles</taxon>
        <taxon>Ochrophyta</taxon>
        <taxon>Bacillariophyta</taxon>
        <taxon>Mediophyceae</taxon>
        <taxon>Biddulphiophycidae</taxon>
        <taxon>Eupodiscales</taxon>
        <taxon>Odontellaceae</taxon>
        <taxon>Odontella</taxon>
    </lineage>
</organism>
<dbReference type="SUPFAM" id="SSF56219">
    <property type="entry name" value="DNase I-like"/>
    <property type="match status" value="1"/>
</dbReference>
<accession>A0A7S4JMW5</accession>
<dbReference type="EMBL" id="HBKQ01044413">
    <property type="protein sequence ID" value="CAE2268680.1"/>
    <property type="molecule type" value="Transcribed_RNA"/>
</dbReference>
<evidence type="ECO:0000259" key="2">
    <source>
        <dbReference type="Pfam" id="PF03372"/>
    </source>
</evidence>
<dbReference type="InterPro" id="IPR005135">
    <property type="entry name" value="Endo/exonuclease/phosphatase"/>
</dbReference>
<dbReference type="InterPro" id="IPR036691">
    <property type="entry name" value="Endo/exonu/phosph_ase_sf"/>
</dbReference>
<name>A0A7S4JMW5_9STRA</name>
<gene>
    <name evidence="3" type="ORF">OAUR00152_LOCUS30591</name>
</gene>
<dbReference type="GO" id="GO:0000175">
    <property type="term" value="F:3'-5'-RNA exonuclease activity"/>
    <property type="evidence" value="ECO:0007669"/>
    <property type="project" value="TreeGrafter"/>
</dbReference>
<feature type="compositionally biased region" description="Basic and acidic residues" evidence="1">
    <location>
        <begin position="197"/>
        <end position="206"/>
    </location>
</feature>
<dbReference type="AlphaFoldDB" id="A0A7S4JMW5"/>
<dbReference type="PANTHER" id="PTHR12121:SF36">
    <property type="entry name" value="ENDONUCLEASE_EXONUCLEASE_PHOSPHATASE DOMAIN-CONTAINING PROTEIN"/>
    <property type="match status" value="1"/>
</dbReference>
<dbReference type="InterPro" id="IPR050410">
    <property type="entry name" value="CCR4/nocturin_mRNA_transcr"/>
</dbReference>
<reference evidence="3" key="1">
    <citation type="submission" date="2021-01" db="EMBL/GenBank/DDBJ databases">
        <authorList>
            <person name="Corre E."/>
            <person name="Pelletier E."/>
            <person name="Niang G."/>
            <person name="Scheremetjew M."/>
            <person name="Finn R."/>
            <person name="Kale V."/>
            <person name="Holt S."/>
            <person name="Cochrane G."/>
            <person name="Meng A."/>
            <person name="Brown T."/>
            <person name="Cohen L."/>
        </authorList>
    </citation>
    <scope>NUCLEOTIDE SEQUENCE</scope>
    <source>
        <strain evidence="3">Isolate 1302-5</strain>
    </source>
</reference>
<protein>
    <recommendedName>
        <fullName evidence="2">Endonuclease/exonuclease/phosphatase domain-containing protein</fullName>
    </recommendedName>
</protein>
<proteinExistence type="predicted"/>
<evidence type="ECO:0000256" key="1">
    <source>
        <dbReference type="SAM" id="MobiDB-lite"/>
    </source>
</evidence>
<evidence type="ECO:0000313" key="3">
    <source>
        <dbReference type="EMBL" id="CAE2268680.1"/>
    </source>
</evidence>
<dbReference type="PANTHER" id="PTHR12121">
    <property type="entry name" value="CARBON CATABOLITE REPRESSOR PROTEIN 4"/>
    <property type="match status" value="1"/>
</dbReference>
<sequence>MSPSAPLAMAAAARAGIPRHPNGTPLPSVVSRLRASSSFSPLLSIVSYNVLAPVYVRPIDKRTGKIQPFAAFENVADDKSHEVLSIEKRGPKLLDILTKCGADAICLQELQLERGSHDDSDGDEEGHADYVLPQWIHPLVEQGGGAYATFLPGQEELRQIAKRNVKVLDVDAAVTCAILYRADRLVPAGLSNDDNPEEKNPRRDEDTNTSLSLCLRGAPGTDLETLDPLVLTSLHLDATDEVKRVGQIARVFRRARTLARIKMHEGLPPLIIAGDMNIEFVQGSCVGAYLQINDEDEAVPSEGDFRRACAVALFLPPGTEPTEKQMEEWQKLYLNAKNTAYDHCIRISRVGTGPTHAGLDREVKSSSEKQVASMSTWSLDHILHTSERFRPVAMWSTLEDDLETAQRTGLPNKKFPSDHIPLGVVLASLPPPVLSNSATDKLVAWMTQLWKCQSEYYEQLQSDLDLQLSSIKARYPDVHLSPSSKQKKHQKPPQEVMDFMRQRRIRFKEVNSVQQKERQDLVDRLSDMERLALQNYFECTAREWVERGQKQ</sequence>
<feature type="domain" description="Endonuclease/exonuclease/phosphatase" evidence="2">
    <location>
        <begin position="92"/>
        <end position="419"/>
    </location>
</feature>
<feature type="region of interest" description="Disordered" evidence="1">
    <location>
        <begin position="189"/>
        <end position="211"/>
    </location>
</feature>